<dbReference type="InterPro" id="IPR050410">
    <property type="entry name" value="CCR4/nocturin_mRNA_transcr"/>
</dbReference>
<dbReference type="InterPro" id="IPR036691">
    <property type="entry name" value="Endo/exonu/phosph_ase_sf"/>
</dbReference>
<dbReference type="PANTHER" id="PTHR12121:SF36">
    <property type="entry name" value="ENDONUCLEASE_EXONUCLEASE_PHOSPHATASE DOMAIN-CONTAINING PROTEIN"/>
    <property type="match status" value="1"/>
</dbReference>
<keyword evidence="3" id="KW-0378">Hydrolase</keyword>
<keyword evidence="1" id="KW-1133">Transmembrane helix</keyword>
<comment type="caution">
    <text evidence="3">The sequence shown here is derived from an EMBL/GenBank/DDBJ whole genome shotgun (WGS) entry which is preliminary data.</text>
</comment>
<evidence type="ECO:0000256" key="1">
    <source>
        <dbReference type="SAM" id="Phobius"/>
    </source>
</evidence>
<dbReference type="Proteomes" id="UP000727857">
    <property type="component" value="Unassembled WGS sequence"/>
</dbReference>
<dbReference type="CDD" id="cd09083">
    <property type="entry name" value="EEP-1"/>
    <property type="match status" value="1"/>
</dbReference>
<name>A0A940DH76_9FIRM</name>
<reference evidence="3" key="1">
    <citation type="submission" date="2020-10" db="EMBL/GenBank/DDBJ databases">
        <authorList>
            <person name="Gilroy R."/>
        </authorList>
    </citation>
    <scope>NUCLEOTIDE SEQUENCE</scope>
    <source>
        <strain evidence="3">517</strain>
    </source>
</reference>
<accession>A0A940DH76</accession>
<proteinExistence type="predicted"/>
<dbReference type="GO" id="GO:0003677">
    <property type="term" value="F:DNA binding"/>
    <property type="evidence" value="ECO:0007669"/>
    <property type="project" value="InterPro"/>
</dbReference>
<protein>
    <submittedName>
        <fullName evidence="3">Endonuclease/exonuclease/phosphatase family protein</fullName>
    </submittedName>
</protein>
<keyword evidence="1" id="KW-0812">Transmembrane</keyword>
<keyword evidence="3" id="KW-0255">Endonuclease</keyword>
<dbReference type="InterPro" id="IPR005135">
    <property type="entry name" value="Endo/exonuclease/phosphatase"/>
</dbReference>
<dbReference type="PANTHER" id="PTHR12121">
    <property type="entry name" value="CARBON CATABOLITE REPRESSOR PROTEIN 4"/>
    <property type="match status" value="1"/>
</dbReference>
<dbReference type="InterPro" id="IPR020847">
    <property type="entry name" value="AP_endonuclease_F1_BS"/>
</dbReference>
<dbReference type="PROSITE" id="PS00726">
    <property type="entry name" value="AP_NUCLEASE_F1_1"/>
    <property type="match status" value="1"/>
</dbReference>
<dbReference type="GO" id="GO:0006281">
    <property type="term" value="P:DNA repair"/>
    <property type="evidence" value="ECO:0007669"/>
    <property type="project" value="InterPro"/>
</dbReference>
<organism evidence="3 4">
    <name type="scientific">Candidatus Stercoripulliclostridium pullicola</name>
    <dbReference type="NCBI Taxonomy" id="2840953"/>
    <lineage>
        <taxon>Bacteria</taxon>
        <taxon>Bacillati</taxon>
        <taxon>Bacillota</taxon>
        <taxon>Clostridia</taxon>
        <taxon>Eubacteriales</taxon>
        <taxon>Candidatus Stercoripulliclostridium</taxon>
    </lineage>
</organism>
<evidence type="ECO:0000313" key="3">
    <source>
        <dbReference type="EMBL" id="MBO8424082.1"/>
    </source>
</evidence>
<dbReference type="GO" id="GO:0000175">
    <property type="term" value="F:3'-5'-RNA exonuclease activity"/>
    <property type="evidence" value="ECO:0007669"/>
    <property type="project" value="TreeGrafter"/>
</dbReference>
<dbReference type="SUPFAM" id="SSF56219">
    <property type="entry name" value="DNase I-like"/>
    <property type="match status" value="1"/>
</dbReference>
<evidence type="ECO:0000259" key="2">
    <source>
        <dbReference type="Pfam" id="PF03372"/>
    </source>
</evidence>
<gene>
    <name evidence="3" type="ORF">IAB16_03610</name>
</gene>
<dbReference type="Gene3D" id="3.60.10.10">
    <property type="entry name" value="Endonuclease/exonuclease/phosphatase"/>
    <property type="match status" value="1"/>
</dbReference>
<sequence length="298" mass="33868">MVKIIVAVSVCAVFVAIVILGGLMIAAYGVADNKKYLDGIAFAEGDGLKIMSYNIRYVHGESKPERNWSQRRAYVMQQIKEEAPDILCLQEVKAMQMGFVVKNLEDHYGCVYEYRSDDYLTKEAVPIFYNKERFTLVESDNFWLSETPEKESVGWDAALERICTYARLKDNRTGKELAVYSVHFDHVGIEAMKNGSAMVLARMANDGIPAVMLGDYNIVEHSELYDYIAARLVDSKYAAAHSMHSVTYNDYGGDEAEVIDYIMHNGGFEVDSYRVRNELFDGKYASDHFPVITEVRYR</sequence>
<dbReference type="EMBL" id="JADINF010000088">
    <property type="protein sequence ID" value="MBO8424082.1"/>
    <property type="molecule type" value="Genomic_DNA"/>
</dbReference>
<reference evidence="3" key="2">
    <citation type="journal article" date="2021" name="PeerJ">
        <title>Extensive microbial diversity within the chicken gut microbiome revealed by metagenomics and culture.</title>
        <authorList>
            <person name="Gilroy R."/>
            <person name="Ravi A."/>
            <person name="Getino M."/>
            <person name="Pursley I."/>
            <person name="Horton D.L."/>
            <person name="Alikhan N.F."/>
            <person name="Baker D."/>
            <person name="Gharbi K."/>
            <person name="Hall N."/>
            <person name="Watson M."/>
            <person name="Adriaenssens E.M."/>
            <person name="Foster-Nyarko E."/>
            <person name="Jarju S."/>
            <person name="Secka A."/>
            <person name="Antonio M."/>
            <person name="Oren A."/>
            <person name="Chaudhuri R.R."/>
            <person name="La Ragione R."/>
            <person name="Hildebrand F."/>
            <person name="Pallen M.J."/>
        </authorList>
    </citation>
    <scope>NUCLEOTIDE SEQUENCE</scope>
    <source>
        <strain evidence="3">517</strain>
    </source>
</reference>
<keyword evidence="3" id="KW-0540">Nuclease</keyword>
<dbReference type="GO" id="GO:0004519">
    <property type="term" value="F:endonuclease activity"/>
    <property type="evidence" value="ECO:0007669"/>
    <property type="project" value="UniProtKB-KW"/>
</dbReference>
<dbReference type="Pfam" id="PF03372">
    <property type="entry name" value="Exo_endo_phos"/>
    <property type="match status" value="1"/>
</dbReference>
<feature type="domain" description="Endonuclease/exonuclease/phosphatase" evidence="2">
    <location>
        <begin position="51"/>
        <end position="288"/>
    </location>
</feature>
<keyword evidence="1" id="KW-0472">Membrane</keyword>
<evidence type="ECO:0000313" key="4">
    <source>
        <dbReference type="Proteomes" id="UP000727857"/>
    </source>
</evidence>
<dbReference type="AlphaFoldDB" id="A0A940DH76"/>
<feature type="transmembrane region" description="Helical" evidence="1">
    <location>
        <begin position="6"/>
        <end position="31"/>
    </location>
</feature>